<keyword evidence="3" id="KW-0560">Oxidoreductase</keyword>
<evidence type="ECO:0000256" key="3">
    <source>
        <dbReference type="ARBA" id="ARBA00023002"/>
    </source>
</evidence>
<dbReference type="InterPro" id="IPR057326">
    <property type="entry name" value="KR_dom"/>
</dbReference>
<dbReference type="PANTHER" id="PTHR42760">
    <property type="entry name" value="SHORT-CHAIN DEHYDROGENASES/REDUCTASES FAMILY MEMBER"/>
    <property type="match status" value="1"/>
</dbReference>
<dbReference type="CDD" id="cd05233">
    <property type="entry name" value="SDR_c"/>
    <property type="match status" value="1"/>
</dbReference>
<sequence length="473" mass="50608">MSRFLEGKLGIVTGASRGIGLAIAHNLAAKGCNLVLGYTSPSSKTLTEQLAADLQTKHNIQTLAVQADMGIAEGPKSLVATAKSHFEKLNDGKFQVDVLVNNAGIAKNNRLPEITVEQFEDTYRVNVLGPLLLVQAVQPYLPTDRSGRIVNVSSVSASLGLPGQSVYGGTKAALDAMTRTWARELSENATVNAINPGPVLTDMYSGVPREFRRFIKGFIEHTPLSRVRKGIDSDELVEAAEEDGGRPAYGEEIAGIVGMLVSPDSAWCTGQVVCANGGMLNYIAATFSPPVNSSKVSFKKMSLDPFDDVLTLEDQFFAEGYRQGTEDGIQAGKTEGRSVGLAKGFEKFLESGRIHGRSVVWANRLSLPQKSGAANSSNSSSQTPPRDPFAGAAPRRRQGPCSLPPLASNARLEKNVTAAFALVEPDTLARENSDEAVNDFDDRLKRAQGKVKIIERMTGEAAADSKVVEAKEM</sequence>
<proteinExistence type="inferred from homology"/>
<dbReference type="Pfam" id="PF09811">
    <property type="entry name" value="Yae1_N"/>
    <property type="match status" value="1"/>
</dbReference>
<evidence type="ECO:0000256" key="4">
    <source>
        <dbReference type="RuleBase" id="RU000363"/>
    </source>
</evidence>
<dbReference type="Gene3D" id="3.40.50.720">
    <property type="entry name" value="NAD(P)-binding Rossmann-like Domain"/>
    <property type="match status" value="1"/>
</dbReference>
<dbReference type="PRINTS" id="PR00081">
    <property type="entry name" value="GDHRDH"/>
</dbReference>
<dbReference type="EMBL" id="MU842823">
    <property type="protein sequence ID" value="KAK2033316.1"/>
    <property type="molecule type" value="Genomic_DNA"/>
</dbReference>
<dbReference type="GO" id="GO:0048038">
    <property type="term" value="F:quinone binding"/>
    <property type="evidence" value="ECO:0007669"/>
    <property type="project" value="TreeGrafter"/>
</dbReference>
<dbReference type="InterPro" id="IPR036291">
    <property type="entry name" value="NAD(P)-bd_dom_sf"/>
</dbReference>
<comment type="caution">
    <text evidence="7">The sequence shown here is derived from an EMBL/GenBank/DDBJ whole genome shotgun (WGS) entry which is preliminary data.</text>
</comment>
<dbReference type="GO" id="GO:0006633">
    <property type="term" value="P:fatty acid biosynthetic process"/>
    <property type="evidence" value="ECO:0007669"/>
    <property type="project" value="TreeGrafter"/>
</dbReference>
<evidence type="ECO:0000313" key="8">
    <source>
        <dbReference type="Proteomes" id="UP001232148"/>
    </source>
</evidence>
<gene>
    <name evidence="7" type="ORF">LX32DRAFT_581183</name>
</gene>
<comment type="similarity">
    <text evidence="1 4">Belongs to the short-chain dehydrogenases/reductases (SDR) family.</text>
</comment>
<dbReference type="PROSITE" id="PS00061">
    <property type="entry name" value="ADH_SHORT"/>
    <property type="match status" value="1"/>
</dbReference>
<dbReference type="PRINTS" id="PR00080">
    <property type="entry name" value="SDRFAMILY"/>
</dbReference>
<dbReference type="FunFam" id="3.40.50.720:FF:000374">
    <property type="entry name" value="3-oxoacyl-(Acyl-carrier-protein) reductase"/>
    <property type="match status" value="1"/>
</dbReference>
<dbReference type="InterPro" id="IPR020904">
    <property type="entry name" value="Sc_DH/Rdtase_CS"/>
</dbReference>
<keyword evidence="8" id="KW-1185">Reference proteome</keyword>
<dbReference type="GO" id="GO:0016616">
    <property type="term" value="F:oxidoreductase activity, acting on the CH-OH group of donors, NAD or NADP as acceptor"/>
    <property type="evidence" value="ECO:0007669"/>
    <property type="project" value="TreeGrafter"/>
</dbReference>
<accession>A0AAD9HQ92</accession>
<keyword evidence="2" id="KW-0521">NADP</keyword>
<dbReference type="Pfam" id="PF00106">
    <property type="entry name" value="adh_short"/>
    <property type="match status" value="1"/>
</dbReference>
<dbReference type="SMART" id="SM00822">
    <property type="entry name" value="PKS_KR"/>
    <property type="match status" value="1"/>
</dbReference>
<name>A0AAD9HQ92_9PEZI</name>
<evidence type="ECO:0000256" key="2">
    <source>
        <dbReference type="ARBA" id="ARBA00022857"/>
    </source>
</evidence>
<dbReference type="InterPro" id="IPR002347">
    <property type="entry name" value="SDR_fam"/>
</dbReference>
<dbReference type="Proteomes" id="UP001232148">
    <property type="component" value="Unassembled WGS sequence"/>
</dbReference>
<feature type="compositionally biased region" description="Low complexity" evidence="5">
    <location>
        <begin position="371"/>
        <end position="381"/>
    </location>
</feature>
<evidence type="ECO:0000313" key="7">
    <source>
        <dbReference type="EMBL" id="KAK2033316.1"/>
    </source>
</evidence>
<dbReference type="AlphaFoldDB" id="A0AAD9HQ92"/>
<feature type="domain" description="Ketoreductase" evidence="6">
    <location>
        <begin position="8"/>
        <end position="202"/>
    </location>
</feature>
<protein>
    <submittedName>
        <fullName evidence="7">NAD(P)-binding protein</fullName>
    </submittedName>
</protein>
<dbReference type="InterPro" id="IPR019191">
    <property type="entry name" value="Essential_protein_Yae1_N"/>
</dbReference>
<dbReference type="SUPFAM" id="SSF51735">
    <property type="entry name" value="NAD(P)-binding Rossmann-fold domains"/>
    <property type="match status" value="1"/>
</dbReference>
<evidence type="ECO:0000256" key="1">
    <source>
        <dbReference type="ARBA" id="ARBA00006484"/>
    </source>
</evidence>
<organism evidence="7 8">
    <name type="scientific">Colletotrichum zoysiae</name>
    <dbReference type="NCBI Taxonomy" id="1216348"/>
    <lineage>
        <taxon>Eukaryota</taxon>
        <taxon>Fungi</taxon>
        <taxon>Dikarya</taxon>
        <taxon>Ascomycota</taxon>
        <taxon>Pezizomycotina</taxon>
        <taxon>Sordariomycetes</taxon>
        <taxon>Hypocreomycetidae</taxon>
        <taxon>Glomerellales</taxon>
        <taxon>Glomerellaceae</taxon>
        <taxon>Colletotrichum</taxon>
        <taxon>Colletotrichum graminicola species complex</taxon>
    </lineage>
</organism>
<dbReference type="PANTHER" id="PTHR42760:SF111">
    <property type="entry name" value="3-OXOACYL-(ACYL-CARRIER-PROTEIN) REDUCTASE (AFU_ORTHOLOGUE AFUA_1G10100)"/>
    <property type="match status" value="1"/>
</dbReference>
<evidence type="ECO:0000256" key="5">
    <source>
        <dbReference type="SAM" id="MobiDB-lite"/>
    </source>
</evidence>
<feature type="region of interest" description="Disordered" evidence="5">
    <location>
        <begin position="370"/>
        <end position="407"/>
    </location>
</feature>
<evidence type="ECO:0000259" key="6">
    <source>
        <dbReference type="SMART" id="SM00822"/>
    </source>
</evidence>
<reference evidence="7" key="1">
    <citation type="submission" date="2021-06" db="EMBL/GenBank/DDBJ databases">
        <title>Comparative genomics, transcriptomics and evolutionary studies reveal genomic signatures of adaptation to plant cell wall in hemibiotrophic fungi.</title>
        <authorList>
            <consortium name="DOE Joint Genome Institute"/>
            <person name="Baroncelli R."/>
            <person name="Diaz J.F."/>
            <person name="Benocci T."/>
            <person name="Peng M."/>
            <person name="Battaglia E."/>
            <person name="Haridas S."/>
            <person name="Andreopoulos W."/>
            <person name="Labutti K."/>
            <person name="Pangilinan J."/>
            <person name="Floch G.L."/>
            <person name="Makela M.R."/>
            <person name="Henrissat B."/>
            <person name="Grigoriev I.V."/>
            <person name="Crouch J.A."/>
            <person name="De Vries R.P."/>
            <person name="Sukno S.A."/>
            <person name="Thon M.R."/>
        </authorList>
    </citation>
    <scope>NUCLEOTIDE SEQUENCE</scope>
    <source>
        <strain evidence="7">MAFF235873</strain>
    </source>
</reference>